<gene>
    <name evidence="1" type="ORF">C3Y98_09250</name>
</gene>
<comment type="caution">
    <text evidence="1">The sequence shown here is derived from an EMBL/GenBank/DDBJ whole genome shotgun (WGS) entry which is preliminary data.</text>
</comment>
<dbReference type="Proteomes" id="UP000297706">
    <property type="component" value="Unassembled WGS sequence"/>
</dbReference>
<name>A0A4Y9VQW5_9PROT</name>
<dbReference type="EMBL" id="PQVH01000011">
    <property type="protein sequence ID" value="TFW70846.1"/>
    <property type="molecule type" value="Genomic_DNA"/>
</dbReference>
<dbReference type="AlphaFoldDB" id="A0A4Y9VQW5"/>
<evidence type="ECO:0000313" key="2">
    <source>
        <dbReference type="Proteomes" id="UP000297706"/>
    </source>
</evidence>
<protein>
    <submittedName>
        <fullName evidence="1">Uncharacterized protein</fullName>
    </submittedName>
</protein>
<reference evidence="1 2" key="1">
    <citation type="submission" date="2018-02" db="EMBL/GenBank/DDBJ databases">
        <title>A novel lanthanide dependent methylotroph, Methylotenera sp. La3113.</title>
        <authorList>
            <person name="Lv H."/>
            <person name="Tani A."/>
        </authorList>
    </citation>
    <scope>NUCLEOTIDE SEQUENCE [LARGE SCALE GENOMIC DNA]</scope>
    <source>
        <strain evidence="1 2">La3113</strain>
    </source>
</reference>
<sequence length="306" mass="35026">MMAFKQRKSTEPGLIDWYSITFAMLVVSLLMPKLLFAADLETYKNFRNPQQRLDQDYPVPPGSYTIRIDDRTFSMTIPEGRTAATYNRNDIDTQNYREQISEAIKVLDKNLPNRMLGLIGFWRKDQTGTWPFVSTYGATSIGTGLYLAPEWESKIDRTSDKESLWADYRTLESLVEKTKGTIQQFDAKGNRLGRKETPRDVVVINGRQWAREHYEKAAIVDLPEETVDTYYTGVSENSYIRLIVRAPYTASRYPKDKERPEWVKQSSAFIAQALTSIKISAPAGSAEPDFFTVDESQNTPIEMLVP</sequence>
<evidence type="ECO:0000313" key="1">
    <source>
        <dbReference type="EMBL" id="TFW70846.1"/>
    </source>
</evidence>
<accession>A0A4Y9VQW5</accession>
<proteinExistence type="predicted"/>
<keyword evidence="2" id="KW-1185">Reference proteome</keyword>
<organism evidence="1 2">
    <name type="scientific">Methylotenera oryzisoli</name>
    <dbReference type="NCBI Taxonomy" id="2080758"/>
    <lineage>
        <taxon>Bacteria</taxon>
        <taxon>Pseudomonadati</taxon>
        <taxon>Pseudomonadota</taxon>
        <taxon>Betaproteobacteria</taxon>
        <taxon>Nitrosomonadales</taxon>
        <taxon>Methylophilaceae</taxon>
        <taxon>Methylotenera</taxon>
    </lineage>
</organism>